<gene>
    <name evidence="1" type="ORF">NOO_LOCUS515</name>
</gene>
<dbReference type="AlphaFoldDB" id="A0A182DXX9"/>
<dbReference type="OrthoDB" id="5807096at2759"/>
<protein>
    <submittedName>
        <fullName evidence="3">GLOBIN domain-containing protein</fullName>
    </submittedName>
</protein>
<dbReference type="Proteomes" id="UP000271087">
    <property type="component" value="Unassembled WGS sequence"/>
</dbReference>
<dbReference type="GO" id="GO:0019825">
    <property type="term" value="F:oxygen binding"/>
    <property type="evidence" value="ECO:0007669"/>
    <property type="project" value="InterPro"/>
</dbReference>
<dbReference type="GO" id="GO:0020037">
    <property type="term" value="F:heme binding"/>
    <property type="evidence" value="ECO:0007669"/>
    <property type="project" value="InterPro"/>
</dbReference>
<evidence type="ECO:0000313" key="3">
    <source>
        <dbReference type="WBParaSite" id="nOo.2.0.1.t00515-RA"/>
    </source>
</evidence>
<organism evidence="3">
    <name type="scientific">Onchocerca ochengi</name>
    <name type="common">Filarial nematode worm</name>
    <dbReference type="NCBI Taxonomy" id="42157"/>
    <lineage>
        <taxon>Eukaryota</taxon>
        <taxon>Metazoa</taxon>
        <taxon>Ecdysozoa</taxon>
        <taxon>Nematoda</taxon>
        <taxon>Chromadorea</taxon>
        <taxon>Rhabditida</taxon>
        <taxon>Spirurina</taxon>
        <taxon>Spiruromorpha</taxon>
        <taxon>Filarioidea</taxon>
        <taxon>Onchocercidae</taxon>
        <taxon>Onchocerca</taxon>
    </lineage>
</organism>
<dbReference type="EMBL" id="UYRW01000050">
    <property type="protein sequence ID" value="VDK62294.1"/>
    <property type="molecule type" value="Genomic_DNA"/>
</dbReference>
<dbReference type="STRING" id="42157.A0A182DXX9"/>
<reference evidence="1 2" key="2">
    <citation type="submission" date="2018-08" db="EMBL/GenBank/DDBJ databases">
        <authorList>
            <person name="Laetsch R D."/>
            <person name="Stevens L."/>
            <person name="Kumar S."/>
            <person name="Blaxter L. M."/>
        </authorList>
    </citation>
    <scope>NUCLEOTIDE SEQUENCE [LARGE SCALE GENOMIC DNA]</scope>
</reference>
<keyword evidence="2" id="KW-1185">Reference proteome</keyword>
<dbReference type="InterPro" id="IPR012292">
    <property type="entry name" value="Globin/Proto"/>
</dbReference>
<sequence>MCIRIFRTIRDGLFSLFVSSSLQDAEALTKEEKKMLVKTWPNLKEKTPNMFLRAWIKSAQMSVNIRKATGLREDEEPETNEKFLSLSPFLENFVDKLIIEFRCNDDKISQFRKFSVAEACRKLGARHVLIENFHMNFWDIFLGNLIQIIIDTHSERNQQEIAVVCEKFCSFFVNFMRDGYKKRLQEEISGRRRMNVG</sequence>
<dbReference type="Gene3D" id="1.10.490.10">
    <property type="entry name" value="Globins"/>
    <property type="match status" value="1"/>
</dbReference>
<proteinExistence type="predicted"/>
<evidence type="ECO:0000313" key="1">
    <source>
        <dbReference type="EMBL" id="VDK62294.1"/>
    </source>
</evidence>
<reference evidence="3" key="1">
    <citation type="submission" date="2016-06" db="UniProtKB">
        <authorList>
            <consortium name="WormBaseParasite"/>
        </authorList>
    </citation>
    <scope>IDENTIFICATION</scope>
</reference>
<accession>A0A182DXX9</accession>
<name>A0A182DXX9_ONCOC</name>
<evidence type="ECO:0000313" key="2">
    <source>
        <dbReference type="Proteomes" id="UP000271087"/>
    </source>
</evidence>
<dbReference type="InterPro" id="IPR009050">
    <property type="entry name" value="Globin-like_sf"/>
</dbReference>
<dbReference type="WBParaSite" id="nOo.2.0.1.t00515-RA">
    <property type="protein sequence ID" value="nOo.2.0.1.t00515-RA"/>
    <property type="gene ID" value="nOo.2.0.1.g00515"/>
</dbReference>
<dbReference type="SUPFAM" id="SSF46458">
    <property type="entry name" value="Globin-like"/>
    <property type="match status" value="1"/>
</dbReference>